<dbReference type="OrthoDB" id="5945798at2759"/>
<organism evidence="3 4">
    <name type="scientific">Dendrothele bispora (strain CBS 962.96)</name>
    <dbReference type="NCBI Taxonomy" id="1314807"/>
    <lineage>
        <taxon>Eukaryota</taxon>
        <taxon>Fungi</taxon>
        <taxon>Dikarya</taxon>
        <taxon>Basidiomycota</taxon>
        <taxon>Agaricomycotina</taxon>
        <taxon>Agaricomycetes</taxon>
        <taxon>Agaricomycetidae</taxon>
        <taxon>Agaricales</taxon>
        <taxon>Agaricales incertae sedis</taxon>
        <taxon>Dendrothele</taxon>
    </lineage>
</organism>
<keyword evidence="4" id="KW-1185">Reference proteome</keyword>
<evidence type="ECO:0000313" key="3">
    <source>
        <dbReference type="EMBL" id="THU86387.1"/>
    </source>
</evidence>
<dbReference type="CDD" id="cd20071">
    <property type="entry name" value="SET_SMYD"/>
    <property type="match status" value="1"/>
</dbReference>
<dbReference type="InterPro" id="IPR046341">
    <property type="entry name" value="SET_dom_sf"/>
</dbReference>
<proteinExistence type="predicted"/>
<dbReference type="AlphaFoldDB" id="A0A4S8LBZ3"/>
<gene>
    <name evidence="3" type="ORF">K435DRAFT_782889</name>
</gene>
<feature type="compositionally biased region" description="Polar residues" evidence="1">
    <location>
        <begin position="13"/>
        <end position="25"/>
    </location>
</feature>
<evidence type="ECO:0000259" key="2">
    <source>
        <dbReference type="PROSITE" id="PS50280"/>
    </source>
</evidence>
<dbReference type="SMART" id="SM00317">
    <property type="entry name" value="SET"/>
    <property type="match status" value="1"/>
</dbReference>
<feature type="domain" description="SET" evidence="2">
    <location>
        <begin position="135"/>
        <end position="310"/>
    </location>
</feature>
<dbReference type="PANTHER" id="PTHR47332:SF4">
    <property type="entry name" value="SET DOMAIN-CONTAINING PROTEIN 5"/>
    <property type="match status" value="1"/>
</dbReference>
<dbReference type="PANTHER" id="PTHR47332">
    <property type="entry name" value="SET DOMAIN-CONTAINING PROTEIN 5"/>
    <property type="match status" value="1"/>
</dbReference>
<dbReference type="Proteomes" id="UP000297245">
    <property type="component" value="Unassembled WGS sequence"/>
</dbReference>
<dbReference type="PROSITE" id="PS50280">
    <property type="entry name" value="SET"/>
    <property type="match status" value="1"/>
</dbReference>
<dbReference type="Gene3D" id="2.170.270.10">
    <property type="entry name" value="SET domain"/>
    <property type="match status" value="1"/>
</dbReference>
<dbReference type="EMBL" id="ML179499">
    <property type="protein sequence ID" value="THU86387.1"/>
    <property type="molecule type" value="Genomic_DNA"/>
</dbReference>
<reference evidence="3 4" key="1">
    <citation type="journal article" date="2019" name="Nat. Ecol. Evol.">
        <title>Megaphylogeny resolves global patterns of mushroom evolution.</title>
        <authorList>
            <person name="Varga T."/>
            <person name="Krizsan K."/>
            <person name="Foldi C."/>
            <person name="Dima B."/>
            <person name="Sanchez-Garcia M."/>
            <person name="Sanchez-Ramirez S."/>
            <person name="Szollosi G.J."/>
            <person name="Szarkandi J.G."/>
            <person name="Papp V."/>
            <person name="Albert L."/>
            <person name="Andreopoulos W."/>
            <person name="Angelini C."/>
            <person name="Antonin V."/>
            <person name="Barry K.W."/>
            <person name="Bougher N.L."/>
            <person name="Buchanan P."/>
            <person name="Buyck B."/>
            <person name="Bense V."/>
            <person name="Catcheside P."/>
            <person name="Chovatia M."/>
            <person name="Cooper J."/>
            <person name="Damon W."/>
            <person name="Desjardin D."/>
            <person name="Finy P."/>
            <person name="Geml J."/>
            <person name="Haridas S."/>
            <person name="Hughes K."/>
            <person name="Justo A."/>
            <person name="Karasinski D."/>
            <person name="Kautmanova I."/>
            <person name="Kiss B."/>
            <person name="Kocsube S."/>
            <person name="Kotiranta H."/>
            <person name="LaButti K.M."/>
            <person name="Lechner B.E."/>
            <person name="Liimatainen K."/>
            <person name="Lipzen A."/>
            <person name="Lukacs Z."/>
            <person name="Mihaltcheva S."/>
            <person name="Morgado L.N."/>
            <person name="Niskanen T."/>
            <person name="Noordeloos M.E."/>
            <person name="Ohm R.A."/>
            <person name="Ortiz-Santana B."/>
            <person name="Ovrebo C."/>
            <person name="Racz N."/>
            <person name="Riley R."/>
            <person name="Savchenko A."/>
            <person name="Shiryaev A."/>
            <person name="Soop K."/>
            <person name="Spirin V."/>
            <person name="Szebenyi C."/>
            <person name="Tomsovsky M."/>
            <person name="Tulloss R.E."/>
            <person name="Uehling J."/>
            <person name="Grigoriev I.V."/>
            <person name="Vagvolgyi C."/>
            <person name="Papp T."/>
            <person name="Martin F.M."/>
            <person name="Miettinen O."/>
            <person name="Hibbett D.S."/>
            <person name="Nagy L.G."/>
        </authorList>
    </citation>
    <scope>NUCLEOTIDE SEQUENCE [LARGE SCALE GENOMIC DNA]</scope>
    <source>
        <strain evidence="3 4">CBS 962.96</strain>
    </source>
</reference>
<dbReference type="SUPFAM" id="SSF82199">
    <property type="entry name" value="SET domain"/>
    <property type="match status" value="1"/>
</dbReference>
<name>A0A4S8LBZ3_DENBC</name>
<evidence type="ECO:0000313" key="4">
    <source>
        <dbReference type="Proteomes" id="UP000297245"/>
    </source>
</evidence>
<protein>
    <submittedName>
        <fullName evidence="3">SET domain-containing protein</fullName>
    </submittedName>
</protein>
<feature type="region of interest" description="Disordered" evidence="1">
    <location>
        <begin position="1"/>
        <end position="25"/>
    </location>
</feature>
<dbReference type="InterPro" id="IPR001214">
    <property type="entry name" value="SET_dom"/>
</dbReference>
<feature type="compositionally biased region" description="Basic and acidic residues" evidence="1">
    <location>
        <begin position="498"/>
        <end position="519"/>
    </location>
</feature>
<sequence length="542" mass="60839">MKRGFLNKPNAFGKTSTPRTDNGSNIIQQSLKPHLFNYAEQSRMPGGLKRGKVDVGDFKAPELEIQIQAIDNTKLDYADDEWFASTQPAQSPGTTLEDVPDNWSVCYISGRAKRAILSVPGFPEALPRPDSSRPKQYKIIETPGKGMGMFATCDIEWGELILTERPLLVFPASNRHMSSLAYPKDFTIDQIQQAQLNQLEKVMETLVNQMPKENQEAYKRLANCHQEDGSGPLHGIARTNGFSIGDYYEPKIPGFPEAATRYSGTFKDISRINHSCRPNTRRDWDSPTFSLHLRATKPIKKGQEITLSYISDGVDPTTGRQRQLASYGFTCTCEACSNPEISDPRSKQIKELLKPVATMINPMTLELLDPATAKGLGMGQALLESGSSLGMAMTSPLGMPGTTMSKGLGAEDDLDADTVFNLSKQMGQNAVEPALKGLKLLEEEGLTGTIWYWNLLGRVSEGYNMMALNDQEMDREAIKWHQKSERYKKLFKSARNAKWREEKEREEEREKGEEKWNDDEEYKKLVDEMTKKMFATRPRPGA</sequence>
<feature type="region of interest" description="Disordered" evidence="1">
    <location>
        <begin position="493"/>
        <end position="519"/>
    </location>
</feature>
<dbReference type="InterPro" id="IPR053185">
    <property type="entry name" value="SET_domain_protein"/>
</dbReference>
<accession>A0A4S8LBZ3</accession>
<evidence type="ECO:0000256" key="1">
    <source>
        <dbReference type="SAM" id="MobiDB-lite"/>
    </source>
</evidence>
<dbReference type="Pfam" id="PF00856">
    <property type="entry name" value="SET"/>
    <property type="match status" value="1"/>
</dbReference>